<comment type="caution">
    <text evidence="2">The sequence shown here is derived from an EMBL/GenBank/DDBJ whole genome shotgun (WGS) entry which is preliminary data.</text>
</comment>
<dbReference type="GO" id="GO:0032299">
    <property type="term" value="C:ribonuclease H2 complex"/>
    <property type="evidence" value="ECO:0007669"/>
    <property type="project" value="InterPro"/>
</dbReference>
<dbReference type="Pfam" id="PF08615">
    <property type="entry name" value="RNase_H2_suC"/>
    <property type="match status" value="1"/>
</dbReference>
<organism evidence="2 3">
    <name type="scientific">Echria macrotheca</name>
    <dbReference type="NCBI Taxonomy" id="438768"/>
    <lineage>
        <taxon>Eukaryota</taxon>
        <taxon>Fungi</taxon>
        <taxon>Dikarya</taxon>
        <taxon>Ascomycota</taxon>
        <taxon>Pezizomycotina</taxon>
        <taxon>Sordariomycetes</taxon>
        <taxon>Sordariomycetidae</taxon>
        <taxon>Sordariales</taxon>
        <taxon>Schizotheciaceae</taxon>
        <taxon>Echria</taxon>
    </lineage>
</organism>
<evidence type="ECO:0000313" key="3">
    <source>
        <dbReference type="Proteomes" id="UP001239445"/>
    </source>
</evidence>
<dbReference type="Proteomes" id="UP001239445">
    <property type="component" value="Unassembled WGS sequence"/>
</dbReference>
<dbReference type="Gene3D" id="2.40.128.680">
    <property type="match status" value="1"/>
</dbReference>
<dbReference type="PANTHER" id="PTHR47204">
    <property type="entry name" value="OS02G0168900 PROTEIN"/>
    <property type="match status" value="1"/>
</dbReference>
<accession>A0AAJ0B5C3</accession>
<dbReference type="GO" id="GO:0006401">
    <property type="term" value="P:RNA catabolic process"/>
    <property type="evidence" value="ECO:0007669"/>
    <property type="project" value="InterPro"/>
</dbReference>
<sequence length="174" mass="18774">MAQPILSLAASNVPSLPKATPHLLPCHIHHDGSVEPAAEQFWAPTTSSSSSSSSADNNNNTDKKTAYFRGRKLQSRTLRLPPDYRGIVAVPPPKQTDAEEEDVGVDTVDLTNESPSGARSGDMRVLAEFGEVVVWNHEGDGADKEGEGDPYVRGVEEWLGIAEQIHAFDVDGKK</sequence>
<dbReference type="EMBL" id="MU839840">
    <property type="protein sequence ID" value="KAK1751973.1"/>
    <property type="molecule type" value="Genomic_DNA"/>
</dbReference>
<name>A0AAJ0B5C3_9PEZI</name>
<evidence type="ECO:0000256" key="1">
    <source>
        <dbReference type="SAM" id="MobiDB-lite"/>
    </source>
</evidence>
<dbReference type="AlphaFoldDB" id="A0AAJ0B5C3"/>
<dbReference type="CDD" id="cd09271">
    <property type="entry name" value="RNase_H2-C"/>
    <property type="match status" value="1"/>
</dbReference>
<dbReference type="PANTHER" id="PTHR47204:SF1">
    <property type="entry name" value="RIBONUCLEASE H2 SUBUNIT C"/>
    <property type="match status" value="1"/>
</dbReference>
<dbReference type="InterPro" id="IPR013924">
    <property type="entry name" value="RNase_H2_suC"/>
</dbReference>
<gene>
    <name evidence="2" type="ORF">QBC47DRAFT_405179</name>
</gene>
<evidence type="ECO:0000313" key="2">
    <source>
        <dbReference type="EMBL" id="KAK1751973.1"/>
    </source>
</evidence>
<keyword evidence="3" id="KW-1185">Reference proteome</keyword>
<protein>
    <submittedName>
        <fullName evidence="2">Ribonuclease H2 subunit C</fullName>
    </submittedName>
</protein>
<feature type="region of interest" description="Disordered" evidence="1">
    <location>
        <begin position="35"/>
        <end position="119"/>
    </location>
</feature>
<proteinExistence type="predicted"/>
<reference evidence="2" key="1">
    <citation type="submission" date="2023-06" db="EMBL/GenBank/DDBJ databases">
        <title>Genome-scale phylogeny and comparative genomics of the fungal order Sordariales.</title>
        <authorList>
            <consortium name="Lawrence Berkeley National Laboratory"/>
            <person name="Hensen N."/>
            <person name="Bonometti L."/>
            <person name="Westerberg I."/>
            <person name="Brannstrom I.O."/>
            <person name="Guillou S."/>
            <person name="Cros-Aarteil S."/>
            <person name="Calhoun S."/>
            <person name="Haridas S."/>
            <person name="Kuo A."/>
            <person name="Mondo S."/>
            <person name="Pangilinan J."/>
            <person name="Riley R."/>
            <person name="Labutti K."/>
            <person name="Andreopoulos B."/>
            <person name="Lipzen A."/>
            <person name="Chen C."/>
            <person name="Yanf M."/>
            <person name="Daum C."/>
            <person name="Ng V."/>
            <person name="Clum A."/>
            <person name="Steindorff A."/>
            <person name="Ohm R."/>
            <person name="Martin F."/>
            <person name="Silar P."/>
            <person name="Natvig D."/>
            <person name="Lalanne C."/>
            <person name="Gautier V."/>
            <person name="Ament-Velasquez S.L."/>
            <person name="Kruys A."/>
            <person name="Hutchinson M.I."/>
            <person name="Powell A.J."/>
            <person name="Barry K."/>
            <person name="Miller A.N."/>
            <person name="Grigoriev I.V."/>
            <person name="Debuchy R."/>
            <person name="Gladieux P."/>
            <person name="Thoren M.H."/>
            <person name="Johannesson H."/>
        </authorList>
    </citation>
    <scope>NUCLEOTIDE SEQUENCE</scope>
    <source>
        <strain evidence="2">PSN4</strain>
    </source>
</reference>
<feature type="compositionally biased region" description="Low complexity" evidence="1">
    <location>
        <begin position="45"/>
        <end position="60"/>
    </location>
</feature>